<dbReference type="Proteomes" id="UP000290289">
    <property type="component" value="Chromosome 12"/>
</dbReference>
<gene>
    <name evidence="1" type="ORF">DVH24_005026</name>
</gene>
<dbReference type="STRING" id="3750.A0A498IG33"/>
<reference evidence="1 2" key="1">
    <citation type="submission" date="2018-10" db="EMBL/GenBank/DDBJ databases">
        <title>A high-quality apple genome assembly.</title>
        <authorList>
            <person name="Hu J."/>
        </authorList>
    </citation>
    <scope>NUCLEOTIDE SEQUENCE [LARGE SCALE GENOMIC DNA]</scope>
    <source>
        <strain evidence="2">cv. HFTH1</strain>
        <tissue evidence="1">Young leaf</tissue>
    </source>
</reference>
<sequence>MPSYEPQSTLLLADAWSIENFASVAKYSSDQIIGQVVNDINVVGSISSGAIKSARGFQVKAAGLSGLDFGYTDNTAVYHTKDFYYRLQVNPTMPKYKRNKDWR</sequence>
<evidence type="ECO:0000313" key="2">
    <source>
        <dbReference type="Proteomes" id="UP000290289"/>
    </source>
</evidence>
<comment type="caution">
    <text evidence="1">The sequence shown here is derived from an EMBL/GenBank/DDBJ whole genome shotgun (WGS) entry which is preliminary data.</text>
</comment>
<evidence type="ECO:0000313" key="1">
    <source>
        <dbReference type="EMBL" id="RXH81112.1"/>
    </source>
</evidence>
<keyword evidence="2" id="KW-1185">Reference proteome</keyword>
<proteinExistence type="predicted"/>
<name>A0A498IG33_MALDO</name>
<accession>A0A498IG33</accession>
<dbReference type="EMBL" id="RDQH01000338">
    <property type="protein sequence ID" value="RXH81112.1"/>
    <property type="molecule type" value="Genomic_DNA"/>
</dbReference>
<organism evidence="1 2">
    <name type="scientific">Malus domestica</name>
    <name type="common">Apple</name>
    <name type="synonym">Pyrus malus</name>
    <dbReference type="NCBI Taxonomy" id="3750"/>
    <lineage>
        <taxon>Eukaryota</taxon>
        <taxon>Viridiplantae</taxon>
        <taxon>Streptophyta</taxon>
        <taxon>Embryophyta</taxon>
        <taxon>Tracheophyta</taxon>
        <taxon>Spermatophyta</taxon>
        <taxon>Magnoliopsida</taxon>
        <taxon>eudicotyledons</taxon>
        <taxon>Gunneridae</taxon>
        <taxon>Pentapetalae</taxon>
        <taxon>rosids</taxon>
        <taxon>fabids</taxon>
        <taxon>Rosales</taxon>
        <taxon>Rosaceae</taxon>
        <taxon>Amygdaloideae</taxon>
        <taxon>Maleae</taxon>
        <taxon>Malus</taxon>
    </lineage>
</organism>
<dbReference type="AlphaFoldDB" id="A0A498IG33"/>
<protein>
    <submittedName>
        <fullName evidence="1">Uncharacterized protein</fullName>
    </submittedName>
</protein>